<proteinExistence type="predicted"/>
<protein>
    <submittedName>
        <fullName evidence="1">Uncharacterized protein</fullName>
    </submittedName>
</protein>
<gene>
    <name evidence="1" type="ORF">H8K32_13900</name>
</gene>
<comment type="caution">
    <text evidence="1">The sequence shown here is derived from an EMBL/GenBank/DDBJ whole genome shotgun (WGS) entry which is preliminary data.</text>
</comment>
<reference evidence="1" key="1">
    <citation type="submission" date="2020-08" db="EMBL/GenBank/DDBJ databases">
        <title>Novel species isolated from subtropical streams in China.</title>
        <authorList>
            <person name="Lu H."/>
        </authorList>
    </citation>
    <scope>NUCLEOTIDE SEQUENCE</scope>
    <source>
        <strain evidence="1">KACC 12607</strain>
    </source>
</reference>
<dbReference type="AlphaFoldDB" id="A0A923HR65"/>
<keyword evidence="2" id="KW-1185">Reference proteome</keyword>
<evidence type="ECO:0000313" key="2">
    <source>
        <dbReference type="Proteomes" id="UP000634011"/>
    </source>
</evidence>
<dbReference type="RefSeq" id="WP_186913150.1">
    <property type="nucleotide sequence ID" value="NZ_JACOFV010000013.1"/>
</dbReference>
<dbReference type="EMBL" id="JACOFV010000013">
    <property type="protein sequence ID" value="MBC3863198.1"/>
    <property type="molecule type" value="Genomic_DNA"/>
</dbReference>
<dbReference type="Proteomes" id="UP000634011">
    <property type="component" value="Unassembled WGS sequence"/>
</dbReference>
<evidence type="ECO:0000313" key="1">
    <source>
        <dbReference type="EMBL" id="MBC3863198.1"/>
    </source>
</evidence>
<name>A0A923HR65_9BURK</name>
<sequence length="193" mass="20954">MAIDVYIDSCAWNYLYENMVDLAKELPQSQFSIHVTREVEIELGAIPDVGCDGTDKTLLKAYIKQGISSAPVKTSYVFGFKTLEPDGTQSPVQVYGGFNVGTCQSNEERNFYAKPEIKQQLLSGKKAKSGLGKNQADASLAAKSLSTIVLTNERMNKVGPLKLANALGGKMVYLQDQVEPSGLSIGNYLTSMT</sequence>
<organism evidence="1 2">
    <name type="scientific">Undibacterium jejuense</name>
    <dbReference type="NCBI Taxonomy" id="1344949"/>
    <lineage>
        <taxon>Bacteria</taxon>
        <taxon>Pseudomonadati</taxon>
        <taxon>Pseudomonadota</taxon>
        <taxon>Betaproteobacteria</taxon>
        <taxon>Burkholderiales</taxon>
        <taxon>Oxalobacteraceae</taxon>
        <taxon>Undibacterium</taxon>
    </lineage>
</organism>
<accession>A0A923HR65</accession>